<gene>
    <name evidence="1" type="ORF">SAMN04487954_12316</name>
</gene>
<name>A0A1G9DUP4_9GAMM</name>
<proteinExistence type="predicted"/>
<protein>
    <submittedName>
        <fullName evidence="1">Phage tail assembly chaperone protein, E, or 41 or 14</fullName>
    </submittedName>
</protein>
<reference evidence="1 2" key="1">
    <citation type="submission" date="2016-10" db="EMBL/GenBank/DDBJ databases">
        <authorList>
            <person name="de Groot N.N."/>
        </authorList>
    </citation>
    <scope>NUCLEOTIDE SEQUENCE [LARGE SCALE GENOMIC DNA]</scope>
    <source>
        <strain evidence="1 2">CGMCC 1.6133</strain>
    </source>
</reference>
<dbReference type="EMBL" id="FNES01000023">
    <property type="protein sequence ID" value="SDK67573.1"/>
    <property type="molecule type" value="Genomic_DNA"/>
</dbReference>
<dbReference type="Pfam" id="PF10109">
    <property type="entry name" value="Phage_TAC_7"/>
    <property type="match status" value="1"/>
</dbReference>
<evidence type="ECO:0000313" key="1">
    <source>
        <dbReference type="EMBL" id="SDK67573.1"/>
    </source>
</evidence>
<dbReference type="AlphaFoldDB" id="A0A1G9DUP4"/>
<sequence>MTDKQTAELPQPLTETVELDVPIQRGSQTVTELTIRKPKSGALRGVALTDVLQMDVTALTTVLPRITQPSLSKAEIGDMDPADLVQCGGVVAGFLLPRKAREGSE</sequence>
<organism evidence="1 2">
    <name type="scientific">Billgrantia gudaonensis</name>
    <dbReference type="NCBI Taxonomy" id="376427"/>
    <lineage>
        <taxon>Bacteria</taxon>
        <taxon>Pseudomonadati</taxon>
        <taxon>Pseudomonadota</taxon>
        <taxon>Gammaproteobacteria</taxon>
        <taxon>Oceanospirillales</taxon>
        <taxon>Halomonadaceae</taxon>
        <taxon>Billgrantia</taxon>
    </lineage>
</organism>
<dbReference type="RefSeq" id="WP_089689034.1">
    <property type="nucleotide sequence ID" value="NZ_FNES01000023.1"/>
</dbReference>
<evidence type="ECO:0000313" key="2">
    <source>
        <dbReference type="Proteomes" id="UP000198525"/>
    </source>
</evidence>
<accession>A0A1G9DUP4</accession>
<dbReference type="Proteomes" id="UP000198525">
    <property type="component" value="Unassembled WGS sequence"/>
</dbReference>
<keyword evidence="2" id="KW-1185">Reference proteome</keyword>
<dbReference type="OrthoDB" id="7366507at2"/>
<dbReference type="InterPro" id="IPR019289">
    <property type="entry name" value="Phage_tail_E/E"/>
</dbReference>
<dbReference type="STRING" id="376427.SAMN04487954_12316"/>